<dbReference type="OrthoDB" id="983020at2"/>
<keyword evidence="1" id="KW-0175">Coiled coil</keyword>
<dbReference type="EMBL" id="FOPP01000010">
    <property type="protein sequence ID" value="SFH37676.1"/>
    <property type="molecule type" value="Genomic_DNA"/>
</dbReference>
<evidence type="ECO:0000313" key="4">
    <source>
        <dbReference type="EMBL" id="SFH37676.1"/>
    </source>
</evidence>
<dbReference type="PANTHER" id="PTHR42852:SF17">
    <property type="entry name" value="THIOREDOXIN-LIKE PROTEIN HI_1115"/>
    <property type="match status" value="1"/>
</dbReference>
<gene>
    <name evidence="4" type="ORF">SAMN04489864_11057</name>
</gene>
<dbReference type="InterPro" id="IPR012336">
    <property type="entry name" value="Thioredoxin-like_fold"/>
</dbReference>
<organism evidence="4 5">
    <name type="scientific">Pedobacter insulae</name>
    <dbReference type="NCBI Taxonomy" id="414048"/>
    <lineage>
        <taxon>Bacteria</taxon>
        <taxon>Pseudomonadati</taxon>
        <taxon>Bacteroidota</taxon>
        <taxon>Sphingobacteriia</taxon>
        <taxon>Sphingobacteriales</taxon>
        <taxon>Sphingobacteriaceae</taxon>
        <taxon>Pedobacter</taxon>
    </lineage>
</organism>
<sequence>MSKIQHTILVLISIVSSFQCLAFYEGGAKFTAQLNYTKPPDSLIVKTFTKNWTYSDYPVSYFKAYQKGKFRFELEEFKKPVMIMITIKQGNKRLSYSYFMEHTDNVNFEVFRNNQRDSIAFSGNGSEKYNLVNQLEDEFKEYFSERSKLKLTITENLESALEKYAQMVQDYNGRKQEHIEKSNLSPEMKELINLQFANYYGDWSWLLSNLFVFKKTSQEVRDQIRASYLKFSPIFTQLPTAGSINCHRYIGALFDRVRADRLMGNNVGSIPLEQYYHAITNQYSGPVRERLLAEFFMSNYTLQNITSSASLSFDSLVADARRYLGKSELLSEALDYRSRLKRGNKLTEPTFTDLLGNPFNLETLTGKVLLIKVWATGCGGCMDFERRLIQDISPSFEGEQQFKVVSINVDKRTENWINSLNTGKYSTRRHLNLNTGGQGLSHPFLKQLNVNALPFVLIVDKKGNIYQKLDLSIENNDIIKVISSAIKE</sequence>
<dbReference type="STRING" id="414048.SAMN04489864_11057"/>
<keyword evidence="4" id="KW-0413">Isomerase</keyword>
<evidence type="ECO:0000259" key="3">
    <source>
        <dbReference type="PROSITE" id="PS51352"/>
    </source>
</evidence>
<dbReference type="Proteomes" id="UP000199666">
    <property type="component" value="Unassembled WGS sequence"/>
</dbReference>
<protein>
    <submittedName>
        <fullName evidence="4">Thiol-disulfide isomerase or thioredoxin</fullName>
    </submittedName>
</protein>
<evidence type="ECO:0000256" key="2">
    <source>
        <dbReference type="SAM" id="SignalP"/>
    </source>
</evidence>
<dbReference type="RefSeq" id="WP_090996446.1">
    <property type="nucleotide sequence ID" value="NZ_FOPP01000010.1"/>
</dbReference>
<keyword evidence="5" id="KW-1185">Reference proteome</keyword>
<feature type="coiled-coil region" evidence="1">
    <location>
        <begin position="132"/>
        <end position="174"/>
    </location>
</feature>
<dbReference type="GO" id="GO:0016853">
    <property type="term" value="F:isomerase activity"/>
    <property type="evidence" value="ECO:0007669"/>
    <property type="project" value="UniProtKB-KW"/>
</dbReference>
<dbReference type="InterPro" id="IPR050553">
    <property type="entry name" value="Thioredoxin_ResA/DsbE_sf"/>
</dbReference>
<feature type="chain" id="PRO_5011538196" evidence="2">
    <location>
        <begin position="23"/>
        <end position="488"/>
    </location>
</feature>
<keyword evidence="2" id="KW-0732">Signal</keyword>
<dbReference type="Pfam" id="PF13905">
    <property type="entry name" value="Thioredoxin_8"/>
    <property type="match status" value="1"/>
</dbReference>
<feature type="signal peptide" evidence="2">
    <location>
        <begin position="1"/>
        <end position="22"/>
    </location>
</feature>
<feature type="domain" description="Thioredoxin" evidence="3">
    <location>
        <begin position="340"/>
        <end position="487"/>
    </location>
</feature>
<name>A0A1I2ZJB8_9SPHI</name>
<accession>A0A1I2ZJB8</accession>
<dbReference type="PANTHER" id="PTHR42852">
    <property type="entry name" value="THIOL:DISULFIDE INTERCHANGE PROTEIN DSBE"/>
    <property type="match status" value="1"/>
</dbReference>
<dbReference type="InterPro" id="IPR036249">
    <property type="entry name" value="Thioredoxin-like_sf"/>
</dbReference>
<dbReference type="PROSITE" id="PS51352">
    <property type="entry name" value="THIOREDOXIN_2"/>
    <property type="match status" value="1"/>
</dbReference>
<dbReference type="AlphaFoldDB" id="A0A1I2ZJB8"/>
<evidence type="ECO:0000256" key="1">
    <source>
        <dbReference type="SAM" id="Coils"/>
    </source>
</evidence>
<reference evidence="4 5" key="1">
    <citation type="submission" date="2016-10" db="EMBL/GenBank/DDBJ databases">
        <authorList>
            <person name="de Groot N.N."/>
        </authorList>
    </citation>
    <scope>NUCLEOTIDE SEQUENCE [LARGE SCALE GENOMIC DNA]</scope>
    <source>
        <strain evidence="4 5">DSM 18684</strain>
    </source>
</reference>
<dbReference type="Gene3D" id="3.40.30.10">
    <property type="entry name" value="Glutaredoxin"/>
    <property type="match status" value="1"/>
</dbReference>
<evidence type="ECO:0000313" key="5">
    <source>
        <dbReference type="Proteomes" id="UP000199666"/>
    </source>
</evidence>
<dbReference type="CDD" id="cd02966">
    <property type="entry name" value="TlpA_like_family"/>
    <property type="match status" value="1"/>
</dbReference>
<proteinExistence type="predicted"/>
<dbReference type="InterPro" id="IPR013766">
    <property type="entry name" value="Thioredoxin_domain"/>
</dbReference>
<dbReference type="SUPFAM" id="SSF52833">
    <property type="entry name" value="Thioredoxin-like"/>
    <property type="match status" value="1"/>
</dbReference>